<accession>A0AAV9PGG7</accession>
<dbReference type="EMBL" id="JAVRRT010000006">
    <property type="protein sequence ID" value="KAK5171218.1"/>
    <property type="molecule type" value="Genomic_DNA"/>
</dbReference>
<keyword evidence="4" id="KW-1185">Reference proteome</keyword>
<feature type="domain" description="SMP-30/Gluconolactonase/LRE-like region" evidence="2">
    <location>
        <begin position="217"/>
        <end position="295"/>
    </location>
</feature>
<organism evidence="3 4">
    <name type="scientific">Saxophila tyrrhenica</name>
    <dbReference type="NCBI Taxonomy" id="1690608"/>
    <lineage>
        <taxon>Eukaryota</taxon>
        <taxon>Fungi</taxon>
        <taxon>Dikarya</taxon>
        <taxon>Ascomycota</taxon>
        <taxon>Pezizomycotina</taxon>
        <taxon>Dothideomycetes</taxon>
        <taxon>Dothideomycetidae</taxon>
        <taxon>Mycosphaerellales</taxon>
        <taxon>Extremaceae</taxon>
        <taxon>Saxophila</taxon>
    </lineage>
</organism>
<sequence>MAFKSLLLISSLLHYAVSQNLPPGVNPPLAQSCGPSSSNVVCVNRYASVMPYHFYRKPSEGTNDIPFAKTHVPNDTSFSLVGRANFLVFDQQRALEILGSSPTYDKVFNVSEAVHEAPVYVPSLNKLFLSNLAPPAGVLKPQLVIDLNSDPPTLSEFFSDPPVYAPNGGTFHDGLIYWGASGGNTSIGGIEQRPGIQTLDPHTNKTKVLLNNYFGFYFNTVDDLFVDKTGAIWFTDPQYSWFNRLVDTPPQLRSASYRFDPKTGVVQVVDDTIVQPNGIAMDPECKHIYISETGAETGSIVAGGPPGSPFNQTGLRAVYKYDLTDGGTHIANKRPIWYAQDWVPDGLKVAANGYIVTGTGYGVDVLDPYGVLIVRIQTDFVVQNMAWVGDDLTEMWLTGQGGLARVRWNLKGQDLASSSS</sequence>
<feature type="domain" description="SMP-30/Gluconolactonase/LRE-like region" evidence="2">
    <location>
        <begin position="313"/>
        <end position="398"/>
    </location>
</feature>
<dbReference type="RefSeq" id="XP_064660246.1">
    <property type="nucleotide sequence ID" value="XM_064801616.1"/>
</dbReference>
<comment type="caution">
    <text evidence="3">The sequence shown here is derived from an EMBL/GenBank/DDBJ whole genome shotgun (WGS) entry which is preliminary data.</text>
</comment>
<evidence type="ECO:0000313" key="3">
    <source>
        <dbReference type="EMBL" id="KAK5171218.1"/>
    </source>
</evidence>
<dbReference type="GeneID" id="89925708"/>
<dbReference type="PANTHER" id="PTHR47064:SF2">
    <property type="entry name" value="SMP-30_GLUCONOLACTONASE_LRE-LIKE REGION DOMAIN-CONTAINING PROTEIN-RELATED"/>
    <property type="match status" value="1"/>
</dbReference>
<dbReference type="Proteomes" id="UP001337655">
    <property type="component" value="Unassembled WGS sequence"/>
</dbReference>
<reference evidence="3 4" key="1">
    <citation type="submission" date="2023-08" db="EMBL/GenBank/DDBJ databases">
        <title>Black Yeasts Isolated from many extreme environments.</title>
        <authorList>
            <person name="Coleine C."/>
            <person name="Stajich J.E."/>
            <person name="Selbmann L."/>
        </authorList>
    </citation>
    <scope>NUCLEOTIDE SEQUENCE [LARGE SCALE GENOMIC DNA]</scope>
    <source>
        <strain evidence="3 4">CCFEE 5935</strain>
    </source>
</reference>
<dbReference type="SUPFAM" id="SSF63829">
    <property type="entry name" value="Calcium-dependent phosphotriesterase"/>
    <property type="match status" value="1"/>
</dbReference>
<proteinExistence type="predicted"/>
<dbReference type="Pfam" id="PF08450">
    <property type="entry name" value="SGL"/>
    <property type="match status" value="2"/>
</dbReference>
<evidence type="ECO:0000313" key="4">
    <source>
        <dbReference type="Proteomes" id="UP001337655"/>
    </source>
</evidence>
<dbReference type="PANTHER" id="PTHR47064">
    <property type="entry name" value="PUTATIVE (AFU_ORTHOLOGUE AFUA_1G08990)-RELATED"/>
    <property type="match status" value="1"/>
</dbReference>
<evidence type="ECO:0000256" key="1">
    <source>
        <dbReference type="SAM" id="SignalP"/>
    </source>
</evidence>
<feature type="chain" id="PRO_5043990140" description="SMP-30/Gluconolactonase/LRE-like region domain-containing protein" evidence="1">
    <location>
        <begin position="19"/>
        <end position="420"/>
    </location>
</feature>
<protein>
    <recommendedName>
        <fullName evidence="2">SMP-30/Gluconolactonase/LRE-like region domain-containing protein</fullName>
    </recommendedName>
</protein>
<dbReference type="InterPro" id="IPR011042">
    <property type="entry name" value="6-blade_b-propeller_TolB-like"/>
</dbReference>
<dbReference type="InterPro" id="IPR052988">
    <property type="entry name" value="Oryzine_lactonohydrolase"/>
</dbReference>
<evidence type="ECO:0000259" key="2">
    <source>
        <dbReference type="Pfam" id="PF08450"/>
    </source>
</evidence>
<dbReference type="PROSITE" id="PS51257">
    <property type="entry name" value="PROKAR_LIPOPROTEIN"/>
    <property type="match status" value="1"/>
</dbReference>
<feature type="signal peptide" evidence="1">
    <location>
        <begin position="1"/>
        <end position="18"/>
    </location>
</feature>
<keyword evidence="1" id="KW-0732">Signal</keyword>
<gene>
    <name evidence="3" type="ORF">LTR77_004362</name>
</gene>
<dbReference type="Gene3D" id="2.120.10.30">
    <property type="entry name" value="TolB, C-terminal domain"/>
    <property type="match status" value="1"/>
</dbReference>
<dbReference type="InterPro" id="IPR013658">
    <property type="entry name" value="SGL"/>
</dbReference>
<dbReference type="AlphaFoldDB" id="A0AAV9PGG7"/>
<name>A0AAV9PGG7_9PEZI</name>